<evidence type="ECO:0000313" key="8">
    <source>
        <dbReference type="EMBL" id="ABX07843.1"/>
    </source>
</evidence>
<protein>
    <submittedName>
        <fullName evidence="8">Superfamily I DNA and RNA helicase-like</fullName>
    </submittedName>
</protein>
<evidence type="ECO:0000256" key="2">
    <source>
        <dbReference type="ARBA" id="ARBA00022801"/>
    </source>
</evidence>
<keyword evidence="1 5" id="KW-0547">Nucleotide-binding</keyword>
<dbReference type="PANTHER" id="PTHR11070:SF17">
    <property type="entry name" value="DNA HELICASE IV"/>
    <property type="match status" value="1"/>
</dbReference>
<keyword evidence="4 5" id="KW-0067">ATP-binding</keyword>
<dbReference type="GO" id="GO:0005829">
    <property type="term" value="C:cytosol"/>
    <property type="evidence" value="ECO:0007669"/>
    <property type="project" value="TreeGrafter"/>
</dbReference>
<dbReference type="Proteomes" id="UP000000787">
    <property type="component" value="Plasmid pHAU01"/>
</dbReference>
<dbReference type="BioCyc" id="HAUR316274:GHYA-5278-MONOMER"/>
<dbReference type="InterPro" id="IPR000212">
    <property type="entry name" value="DNA_helicase_UvrD/REP"/>
</dbReference>
<evidence type="ECO:0000256" key="5">
    <source>
        <dbReference type="PROSITE-ProRule" id="PRU00560"/>
    </source>
</evidence>
<dbReference type="InParanoid" id="A9B929"/>
<evidence type="ECO:0000313" key="9">
    <source>
        <dbReference type="Proteomes" id="UP000000787"/>
    </source>
</evidence>
<evidence type="ECO:0000256" key="6">
    <source>
        <dbReference type="SAM" id="MobiDB-lite"/>
    </source>
</evidence>
<dbReference type="KEGG" id="hau:Haur_5216"/>
<dbReference type="FunCoup" id="A9B929">
    <property type="interactions" value="42"/>
</dbReference>
<evidence type="ECO:0000256" key="4">
    <source>
        <dbReference type="ARBA" id="ARBA00022840"/>
    </source>
</evidence>
<accession>A9B929</accession>
<dbReference type="GO" id="GO:0043138">
    <property type="term" value="F:3'-5' DNA helicase activity"/>
    <property type="evidence" value="ECO:0007669"/>
    <property type="project" value="TreeGrafter"/>
</dbReference>
<dbReference type="Pfam" id="PF13538">
    <property type="entry name" value="UvrD_C_2"/>
    <property type="match status" value="1"/>
</dbReference>
<keyword evidence="9" id="KW-1185">Reference proteome</keyword>
<dbReference type="GO" id="GO:0005524">
    <property type="term" value="F:ATP binding"/>
    <property type="evidence" value="ECO:0007669"/>
    <property type="project" value="UniProtKB-UniRule"/>
</dbReference>
<dbReference type="Gene3D" id="3.40.50.300">
    <property type="entry name" value="P-loop containing nucleotide triphosphate hydrolases"/>
    <property type="match status" value="2"/>
</dbReference>
<dbReference type="Pfam" id="PF00580">
    <property type="entry name" value="UvrD-helicase"/>
    <property type="match status" value="1"/>
</dbReference>
<dbReference type="PROSITE" id="PS51198">
    <property type="entry name" value="UVRD_HELICASE_ATP_BIND"/>
    <property type="match status" value="1"/>
</dbReference>
<dbReference type="EMBL" id="CP000876">
    <property type="protein sequence ID" value="ABX07843.1"/>
    <property type="molecule type" value="Genomic_DNA"/>
</dbReference>
<keyword evidence="3 5" id="KW-0347">Helicase</keyword>
<dbReference type="HOGENOM" id="CLU_010312_4_0_0"/>
<proteinExistence type="predicted"/>
<keyword evidence="2 5" id="KW-0378">Hydrolase</keyword>
<dbReference type="InterPro" id="IPR014016">
    <property type="entry name" value="UvrD-like_ATP-bd"/>
</dbReference>
<dbReference type="GO" id="GO:0000725">
    <property type="term" value="P:recombinational repair"/>
    <property type="evidence" value="ECO:0007669"/>
    <property type="project" value="TreeGrafter"/>
</dbReference>
<evidence type="ECO:0000259" key="7">
    <source>
        <dbReference type="PROSITE" id="PS51198"/>
    </source>
</evidence>
<keyword evidence="8" id="KW-0614">Plasmid</keyword>
<geneLocation type="plasmid" evidence="8 9">
    <name>pHAU01</name>
</geneLocation>
<dbReference type="InterPro" id="IPR027785">
    <property type="entry name" value="UvrD-like_helicase_C"/>
</dbReference>
<feature type="region of interest" description="Disordered" evidence="6">
    <location>
        <begin position="654"/>
        <end position="673"/>
    </location>
</feature>
<feature type="binding site" evidence="5">
    <location>
        <begin position="197"/>
        <end position="204"/>
    </location>
    <ligand>
        <name>ATP</name>
        <dbReference type="ChEBI" id="CHEBI:30616"/>
    </ligand>
</feature>
<dbReference type="GO" id="GO:0003677">
    <property type="term" value="F:DNA binding"/>
    <property type="evidence" value="ECO:0007669"/>
    <property type="project" value="InterPro"/>
</dbReference>
<dbReference type="InterPro" id="IPR027417">
    <property type="entry name" value="P-loop_NTPase"/>
</dbReference>
<evidence type="ECO:0000256" key="1">
    <source>
        <dbReference type="ARBA" id="ARBA00022741"/>
    </source>
</evidence>
<sequence>MTTSYEEEERHLHQTKAALERQLDAGIHYDGMLYDHSQRSIARLQQANYHDIQAVFDNPYVRRIDVQYAGEATPEMLYFGYRNLRVDGLPGGAIMDWRSSIATLLYESDAPTLSYVHNGHRHNVTIVTKRVLFIRNGHLDRVEEYGTTSTPDDTSVMVYQALNDRSTSLVDDIVATIQPEQHRLIQSSPTTTLFINGSAGSGKTAILHHRMAYLFFSDDEREGLNPAACICFSSSRQMISATQDLVPRLAGVAIRQTVLDGWMLQQVNTLLNKNYRLDDQTIEHALTKPFYREAITLKGSLHVIPLLEHIAMMIPQKAPDLVAAIYHIFNDQEQLRTLNMGILAPDELAQLYRPWPTDQTIIDGVRLPWSRLRRQYRIFQEDLALIYYIVLLLAEQSPPQFDHIFLDEAQSMSPLQFHLLTLHATNGSMTIVGDVMQNITPWAGITSWQQLTDQLPATRYQYETLAQNYRSSYEIVQLANHILLTTHHVGNSAAISHHYHPLEAMARHREKPHLTYAPQKGLMIDALVNHLMLHVETYPSMAIITKNAKHQTQVWDDVRDHAEKRGIRVVNGIESLTRHDLRGVVMVPIQQIKGLEFPVVFILDVDDHWYSFKHWWHGYELYIATTRAFHQLYLYHQRPLSPYLTEAMPYVTSTTTEPQPRIMTRPDTPQGVPYRLDERRQMLDHEHRTFLHDMENTMPRSDWNGQFISAPLKDDYGEESWA</sequence>
<name>A9B929_HERA2</name>
<dbReference type="GO" id="GO:0016787">
    <property type="term" value="F:hydrolase activity"/>
    <property type="evidence" value="ECO:0007669"/>
    <property type="project" value="UniProtKB-UniRule"/>
</dbReference>
<organism evidence="8 9">
    <name type="scientific">Herpetosiphon aurantiacus (strain ATCC 23779 / DSM 785 / 114-95)</name>
    <dbReference type="NCBI Taxonomy" id="316274"/>
    <lineage>
        <taxon>Bacteria</taxon>
        <taxon>Bacillati</taxon>
        <taxon>Chloroflexota</taxon>
        <taxon>Chloroflexia</taxon>
        <taxon>Herpetosiphonales</taxon>
        <taxon>Herpetosiphonaceae</taxon>
        <taxon>Herpetosiphon</taxon>
    </lineage>
</organism>
<dbReference type="AlphaFoldDB" id="A9B929"/>
<dbReference type="SUPFAM" id="SSF52540">
    <property type="entry name" value="P-loop containing nucleoside triphosphate hydrolases"/>
    <property type="match status" value="1"/>
</dbReference>
<reference evidence="8 9" key="1">
    <citation type="journal article" date="2011" name="Stand. Genomic Sci.">
        <title>Complete genome sequence of the filamentous gliding predatory bacterium Herpetosiphon aurantiacus type strain (114-95(T)).</title>
        <authorList>
            <person name="Kiss H."/>
            <person name="Nett M."/>
            <person name="Domin N."/>
            <person name="Martin K."/>
            <person name="Maresca J.A."/>
            <person name="Copeland A."/>
            <person name="Lapidus A."/>
            <person name="Lucas S."/>
            <person name="Berry K.W."/>
            <person name="Glavina Del Rio T."/>
            <person name="Dalin E."/>
            <person name="Tice H."/>
            <person name="Pitluck S."/>
            <person name="Richardson P."/>
            <person name="Bruce D."/>
            <person name="Goodwin L."/>
            <person name="Han C."/>
            <person name="Detter J.C."/>
            <person name="Schmutz J."/>
            <person name="Brettin T."/>
            <person name="Land M."/>
            <person name="Hauser L."/>
            <person name="Kyrpides N.C."/>
            <person name="Ivanova N."/>
            <person name="Goker M."/>
            <person name="Woyke T."/>
            <person name="Klenk H.P."/>
            <person name="Bryant D.A."/>
        </authorList>
    </citation>
    <scope>NUCLEOTIDE SEQUENCE [LARGE SCALE GENOMIC DNA]</scope>
    <source>
        <strain evidence="9">ATCC 23779 / DSM 785 / 114-95</strain>
        <plasmid evidence="8">pHAU01</plasmid>
    </source>
</reference>
<dbReference type="PANTHER" id="PTHR11070">
    <property type="entry name" value="UVRD / RECB / PCRA DNA HELICASE FAMILY MEMBER"/>
    <property type="match status" value="1"/>
</dbReference>
<evidence type="ECO:0000256" key="3">
    <source>
        <dbReference type="ARBA" id="ARBA00022806"/>
    </source>
</evidence>
<feature type="domain" description="UvrD-like helicase ATP-binding" evidence="7">
    <location>
        <begin position="176"/>
        <end position="472"/>
    </location>
</feature>
<gene>
    <name evidence="8" type="ordered locus">Haur_5216</name>
</gene>